<evidence type="ECO:0000313" key="2">
    <source>
        <dbReference type="EMBL" id="EEC80507.1"/>
    </source>
</evidence>
<dbReference type="Gramene" id="BGIOSGA021332-TA">
    <property type="protein sequence ID" value="BGIOSGA021332-PA"/>
    <property type="gene ID" value="BGIOSGA021332"/>
</dbReference>
<dbReference type="HOGENOM" id="CLU_1417268_0_0_1"/>
<protein>
    <submittedName>
        <fullName evidence="2">Uncharacterized protein</fullName>
    </submittedName>
</protein>
<evidence type="ECO:0000313" key="3">
    <source>
        <dbReference type="Proteomes" id="UP000007015"/>
    </source>
</evidence>
<organism evidence="2 3">
    <name type="scientific">Oryza sativa subsp. indica</name>
    <name type="common">Rice</name>
    <dbReference type="NCBI Taxonomy" id="39946"/>
    <lineage>
        <taxon>Eukaryota</taxon>
        <taxon>Viridiplantae</taxon>
        <taxon>Streptophyta</taxon>
        <taxon>Embryophyta</taxon>
        <taxon>Tracheophyta</taxon>
        <taxon>Spermatophyta</taxon>
        <taxon>Magnoliopsida</taxon>
        <taxon>Liliopsida</taxon>
        <taxon>Poales</taxon>
        <taxon>Poaceae</taxon>
        <taxon>BOP clade</taxon>
        <taxon>Oryzoideae</taxon>
        <taxon>Oryzeae</taxon>
        <taxon>Oryzinae</taxon>
        <taxon>Oryza</taxon>
        <taxon>Oryza sativa</taxon>
    </lineage>
</organism>
<dbReference type="AlphaFoldDB" id="B8B1D7"/>
<feature type="region of interest" description="Disordered" evidence="1">
    <location>
        <begin position="107"/>
        <end position="128"/>
    </location>
</feature>
<name>B8B1D7_ORYSI</name>
<keyword evidence="3" id="KW-1185">Reference proteome</keyword>
<evidence type="ECO:0000256" key="1">
    <source>
        <dbReference type="SAM" id="MobiDB-lite"/>
    </source>
</evidence>
<sequence length="192" mass="19958">MAVVMGGLHASPPADSAAVAAVAKDVEYQKGVQKLVDLWSKLNPVAREFIPSSAAVSSLSRKALSEDAPVFDYNSIGSWNRGGKESGVDAYQQHRFLNSAASPSVILSKKKGTSEERRQRRLRPDPETAAVSCGCVSRRLQPCPEAVAGPGGYEPATAAATPGCSEPMTAAAAPRGCDGGGPLVLSPKRHSS</sequence>
<dbReference type="EMBL" id="CM000131">
    <property type="protein sequence ID" value="EEC80507.1"/>
    <property type="molecule type" value="Genomic_DNA"/>
</dbReference>
<reference evidence="2 3" key="1">
    <citation type="journal article" date="2005" name="PLoS Biol.">
        <title>The genomes of Oryza sativa: a history of duplications.</title>
        <authorList>
            <person name="Yu J."/>
            <person name="Wang J."/>
            <person name="Lin W."/>
            <person name="Li S."/>
            <person name="Li H."/>
            <person name="Zhou J."/>
            <person name="Ni P."/>
            <person name="Dong W."/>
            <person name="Hu S."/>
            <person name="Zeng C."/>
            <person name="Zhang J."/>
            <person name="Zhang Y."/>
            <person name="Li R."/>
            <person name="Xu Z."/>
            <person name="Li S."/>
            <person name="Li X."/>
            <person name="Zheng H."/>
            <person name="Cong L."/>
            <person name="Lin L."/>
            <person name="Yin J."/>
            <person name="Geng J."/>
            <person name="Li G."/>
            <person name="Shi J."/>
            <person name="Liu J."/>
            <person name="Lv H."/>
            <person name="Li J."/>
            <person name="Wang J."/>
            <person name="Deng Y."/>
            <person name="Ran L."/>
            <person name="Shi X."/>
            <person name="Wang X."/>
            <person name="Wu Q."/>
            <person name="Li C."/>
            <person name="Ren X."/>
            <person name="Wang J."/>
            <person name="Wang X."/>
            <person name="Li D."/>
            <person name="Liu D."/>
            <person name="Zhang X."/>
            <person name="Ji Z."/>
            <person name="Zhao W."/>
            <person name="Sun Y."/>
            <person name="Zhang Z."/>
            <person name="Bao J."/>
            <person name="Han Y."/>
            <person name="Dong L."/>
            <person name="Ji J."/>
            <person name="Chen P."/>
            <person name="Wu S."/>
            <person name="Liu J."/>
            <person name="Xiao Y."/>
            <person name="Bu D."/>
            <person name="Tan J."/>
            <person name="Yang L."/>
            <person name="Ye C."/>
            <person name="Zhang J."/>
            <person name="Xu J."/>
            <person name="Zhou Y."/>
            <person name="Yu Y."/>
            <person name="Zhang B."/>
            <person name="Zhuang S."/>
            <person name="Wei H."/>
            <person name="Liu B."/>
            <person name="Lei M."/>
            <person name="Yu H."/>
            <person name="Li Y."/>
            <person name="Xu H."/>
            <person name="Wei S."/>
            <person name="He X."/>
            <person name="Fang L."/>
            <person name="Zhang Z."/>
            <person name="Zhang Y."/>
            <person name="Huang X."/>
            <person name="Su Z."/>
            <person name="Tong W."/>
            <person name="Li J."/>
            <person name="Tong Z."/>
            <person name="Li S."/>
            <person name="Ye J."/>
            <person name="Wang L."/>
            <person name="Fang L."/>
            <person name="Lei T."/>
            <person name="Chen C."/>
            <person name="Chen H."/>
            <person name="Xu Z."/>
            <person name="Li H."/>
            <person name="Huang H."/>
            <person name="Zhang F."/>
            <person name="Xu H."/>
            <person name="Li N."/>
            <person name="Zhao C."/>
            <person name="Li S."/>
            <person name="Dong L."/>
            <person name="Huang Y."/>
            <person name="Li L."/>
            <person name="Xi Y."/>
            <person name="Qi Q."/>
            <person name="Li W."/>
            <person name="Zhang B."/>
            <person name="Hu W."/>
            <person name="Zhang Y."/>
            <person name="Tian X."/>
            <person name="Jiao Y."/>
            <person name="Liang X."/>
            <person name="Jin J."/>
            <person name="Gao L."/>
            <person name="Zheng W."/>
            <person name="Hao B."/>
            <person name="Liu S."/>
            <person name="Wang W."/>
            <person name="Yuan L."/>
            <person name="Cao M."/>
            <person name="McDermott J."/>
            <person name="Samudrala R."/>
            <person name="Wang J."/>
            <person name="Wong G.K."/>
            <person name="Yang H."/>
        </authorList>
    </citation>
    <scope>NUCLEOTIDE SEQUENCE [LARGE SCALE GENOMIC DNA]</scope>
    <source>
        <strain evidence="3">cv. 93-11</strain>
    </source>
</reference>
<feature type="compositionally biased region" description="Basic and acidic residues" evidence="1">
    <location>
        <begin position="112"/>
        <end position="126"/>
    </location>
</feature>
<dbReference type="STRING" id="39946.B8B1D7"/>
<proteinExistence type="predicted"/>
<accession>B8B1D7</accession>
<dbReference type="Proteomes" id="UP000007015">
    <property type="component" value="Chromosome 6"/>
</dbReference>
<feature type="region of interest" description="Disordered" evidence="1">
    <location>
        <begin position="168"/>
        <end position="192"/>
    </location>
</feature>
<gene>
    <name evidence="2" type="ORF">OsI_22769</name>
</gene>